<dbReference type="Gene3D" id="2.40.50.40">
    <property type="match status" value="1"/>
</dbReference>
<dbReference type="EMBL" id="LSYV01000091">
    <property type="protein sequence ID" value="KXZ43442.1"/>
    <property type="molecule type" value="Genomic_DNA"/>
</dbReference>
<dbReference type="Proteomes" id="UP000075714">
    <property type="component" value="Unassembled WGS sequence"/>
</dbReference>
<evidence type="ECO:0008006" key="4">
    <source>
        <dbReference type="Google" id="ProtNLM"/>
    </source>
</evidence>
<evidence type="ECO:0000313" key="2">
    <source>
        <dbReference type="EMBL" id="KXZ43442.1"/>
    </source>
</evidence>
<organism evidence="2 3">
    <name type="scientific">Gonium pectorale</name>
    <name type="common">Green alga</name>
    <dbReference type="NCBI Taxonomy" id="33097"/>
    <lineage>
        <taxon>Eukaryota</taxon>
        <taxon>Viridiplantae</taxon>
        <taxon>Chlorophyta</taxon>
        <taxon>core chlorophytes</taxon>
        <taxon>Chlorophyceae</taxon>
        <taxon>CS clade</taxon>
        <taxon>Chlamydomonadales</taxon>
        <taxon>Volvocaceae</taxon>
        <taxon>Gonium</taxon>
    </lineage>
</organism>
<reference evidence="3" key="1">
    <citation type="journal article" date="2016" name="Nat. Commun.">
        <title>The Gonium pectorale genome demonstrates co-option of cell cycle regulation during the evolution of multicellularity.</title>
        <authorList>
            <person name="Hanschen E.R."/>
            <person name="Marriage T.N."/>
            <person name="Ferris P.J."/>
            <person name="Hamaji T."/>
            <person name="Toyoda A."/>
            <person name="Fujiyama A."/>
            <person name="Neme R."/>
            <person name="Noguchi H."/>
            <person name="Minakuchi Y."/>
            <person name="Suzuki M."/>
            <person name="Kawai-Toyooka H."/>
            <person name="Smith D.R."/>
            <person name="Sparks H."/>
            <person name="Anderson J."/>
            <person name="Bakaric R."/>
            <person name="Luria V."/>
            <person name="Karger A."/>
            <person name="Kirschner M.W."/>
            <person name="Durand P.M."/>
            <person name="Michod R.E."/>
            <person name="Nozaki H."/>
            <person name="Olson B.J."/>
        </authorList>
    </citation>
    <scope>NUCLEOTIDE SEQUENCE [LARGE SCALE GENOMIC DNA]</scope>
    <source>
        <strain evidence="3">NIES-2863</strain>
    </source>
</reference>
<name>A0A150G0R2_GONPE</name>
<evidence type="ECO:0000256" key="1">
    <source>
        <dbReference type="SAM" id="MobiDB-lite"/>
    </source>
</evidence>
<dbReference type="AlphaFoldDB" id="A0A150G0R2"/>
<accession>A0A150G0R2</accession>
<sequence>MDVDGSELLRPYKYFKLLPVDARGVEGRLMKGAAKKAQAEQKHHTVRSVAKALYTTYAEASKTVAQVIDGEQAPPKKAAGKRRGCKGKRKQVRGETHFEVSRFEDSKFVKGKLHFLVRSKGFPKAEWLPAAQLQEDLSPDAYRALRKAMKNGATR</sequence>
<dbReference type="OrthoDB" id="2344127at2759"/>
<dbReference type="SUPFAM" id="SSF54160">
    <property type="entry name" value="Chromo domain-like"/>
    <property type="match status" value="1"/>
</dbReference>
<comment type="caution">
    <text evidence="2">The sequence shown here is derived from an EMBL/GenBank/DDBJ whole genome shotgun (WGS) entry which is preliminary data.</text>
</comment>
<protein>
    <recommendedName>
        <fullName evidence="4">Chromo domain-containing protein</fullName>
    </recommendedName>
</protein>
<evidence type="ECO:0000313" key="3">
    <source>
        <dbReference type="Proteomes" id="UP000075714"/>
    </source>
</evidence>
<feature type="region of interest" description="Disordered" evidence="1">
    <location>
        <begin position="71"/>
        <end position="95"/>
    </location>
</feature>
<gene>
    <name evidence="2" type="ORF">GPECTOR_90g529</name>
</gene>
<keyword evidence="3" id="KW-1185">Reference proteome</keyword>
<dbReference type="CDD" id="cd00024">
    <property type="entry name" value="CD_CSD"/>
    <property type="match status" value="1"/>
</dbReference>
<feature type="compositionally biased region" description="Basic residues" evidence="1">
    <location>
        <begin position="78"/>
        <end position="91"/>
    </location>
</feature>
<proteinExistence type="predicted"/>
<dbReference type="InterPro" id="IPR016197">
    <property type="entry name" value="Chromo-like_dom_sf"/>
</dbReference>